<dbReference type="Pfam" id="PF13416">
    <property type="entry name" value="SBP_bac_8"/>
    <property type="match status" value="1"/>
</dbReference>
<dbReference type="PANTHER" id="PTHR30222:SF2">
    <property type="entry name" value="ABC TRANSPORTER SUBSTRATE-BINDING PROTEIN"/>
    <property type="match status" value="1"/>
</dbReference>
<dbReference type="Gene3D" id="3.40.190.10">
    <property type="entry name" value="Periplasmic binding protein-like II"/>
    <property type="match status" value="2"/>
</dbReference>
<protein>
    <submittedName>
        <fullName evidence="2">ABC transporter substrate-binding protein</fullName>
    </submittedName>
</protein>
<keyword evidence="1" id="KW-0732">Signal</keyword>
<sequence>MPTPPNLTPSPFARDLADLGAELRRRADRLPGIDRRRFLAGIAAAGLAPLVVPRAARAQDDAREITFAAWGNNDINDLTQAFGKPFKRDSGIDVVFDGSGPSESKIKSMVDSGAIDWDICDVDGYAAIRLGQEGELSAIDYSIIDRAQIMQPFAFDYGVGGYTYSYVLAYNASVYKDNPPQSWADFWNVKKFPGKRGLWKWMIGGFEASAMAHGAKPNEVYPLDVAECVTRIAKLKPHLVTWETGAQAKQMLRDKVVTMACIWHTRAAQLGIESDGQIAWSFHEGILCPGVWAVPKNNPAGATAFKLLRYMQEPARQIAFAGLRGVGPTNPHATGAMPASLHASDPTQPEALSQQVIVDSMWWAVNYDKAMGKFQQMLTQA</sequence>
<dbReference type="CDD" id="cd13589">
    <property type="entry name" value="PBP2_polyamine_RpCGA009"/>
    <property type="match status" value="1"/>
</dbReference>
<evidence type="ECO:0000256" key="1">
    <source>
        <dbReference type="ARBA" id="ARBA00022729"/>
    </source>
</evidence>
<dbReference type="InterPro" id="IPR006311">
    <property type="entry name" value="TAT_signal"/>
</dbReference>
<gene>
    <name evidence="2" type="ORF">SMD27_19020</name>
</gene>
<organism evidence="2 3">
    <name type="scientific">Dongia soli</name>
    <dbReference type="NCBI Taxonomy" id="600628"/>
    <lineage>
        <taxon>Bacteria</taxon>
        <taxon>Pseudomonadati</taxon>
        <taxon>Pseudomonadota</taxon>
        <taxon>Alphaproteobacteria</taxon>
        <taxon>Rhodospirillales</taxon>
        <taxon>Dongiaceae</taxon>
        <taxon>Dongia</taxon>
    </lineage>
</organism>
<dbReference type="RefSeq" id="WP_320510017.1">
    <property type="nucleotide sequence ID" value="NZ_JAXCLW010000006.1"/>
</dbReference>
<dbReference type="Proteomes" id="UP001279642">
    <property type="component" value="Unassembled WGS sequence"/>
</dbReference>
<accession>A0ABU5EG12</accession>
<dbReference type="SUPFAM" id="SSF53850">
    <property type="entry name" value="Periplasmic binding protein-like II"/>
    <property type="match status" value="1"/>
</dbReference>
<comment type="caution">
    <text evidence="2">The sequence shown here is derived from an EMBL/GenBank/DDBJ whole genome shotgun (WGS) entry which is preliminary data.</text>
</comment>
<dbReference type="EMBL" id="JAXCLW010000006">
    <property type="protein sequence ID" value="MDY0884944.1"/>
    <property type="molecule type" value="Genomic_DNA"/>
</dbReference>
<keyword evidence="3" id="KW-1185">Reference proteome</keyword>
<dbReference type="PANTHER" id="PTHR30222">
    <property type="entry name" value="SPERMIDINE/PUTRESCINE-BINDING PERIPLASMIC PROTEIN"/>
    <property type="match status" value="1"/>
</dbReference>
<evidence type="ECO:0000313" key="2">
    <source>
        <dbReference type="EMBL" id="MDY0884944.1"/>
    </source>
</evidence>
<dbReference type="PROSITE" id="PS51318">
    <property type="entry name" value="TAT"/>
    <property type="match status" value="1"/>
</dbReference>
<name>A0ABU5EG12_9PROT</name>
<proteinExistence type="predicted"/>
<dbReference type="InterPro" id="IPR006059">
    <property type="entry name" value="SBP"/>
</dbReference>
<reference evidence="2 3" key="1">
    <citation type="journal article" date="2016" name="Antonie Van Leeuwenhoek">
        <title>Dongia soli sp. nov., isolated from soil from Dokdo, Korea.</title>
        <authorList>
            <person name="Kim D.U."/>
            <person name="Lee H."/>
            <person name="Kim H."/>
            <person name="Kim S.G."/>
            <person name="Ka J.O."/>
        </authorList>
    </citation>
    <scope>NUCLEOTIDE SEQUENCE [LARGE SCALE GENOMIC DNA]</scope>
    <source>
        <strain evidence="2 3">D78</strain>
    </source>
</reference>
<evidence type="ECO:0000313" key="3">
    <source>
        <dbReference type="Proteomes" id="UP001279642"/>
    </source>
</evidence>